<feature type="signal peptide" evidence="1">
    <location>
        <begin position="1"/>
        <end position="20"/>
    </location>
</feature>
<protein>
    <submittedName>
        <fullName evidence="2">Uncharacterized protein</fullName>
    </submittedName>
</protein>
<feature type="chain" id="PRO_5047482123" evidence="1">
    <location>
        <begin position="21"/>
        <end position="45"/>
    </location>
</feature>
<name>A0ABQ1QQE4_9FLAO</name>
<keyword evidence="3" id="KW-1185">Reference proteome</keyword>
<sequence>MNTKKILFAFAAMLVLVASACTPNTAEDEQLYEQGIKKGDITKTD</sequence>
<evidence type="ECO:0000313" key="2">
    <source>
        <dbReference type="EMBL" id="GGD38405.1"/>
    </source>
</evidence>
<dbReference type="RefSeq" id="WP_188368840.1">
    <property type="nucleotide sequence ID" value="NZ_BMFH01000001.1"/>
</dbReference>
<keyword evidence="1" id="KW-0732">Signal</keyword>
<organism evidence="2 3">
    <name type="scientific">Muriicola marianensis</name>
    <dbReference type="NCBI Taxonomy" id="1324801"/>
    <lineage>
        <taxon>Bacteria</taxon>
        <taxon>Pseudomonadati</taxon>
        <taxon>Bacteroidota</taxon>
        <taxon>Flavobacteriia</taxon>
        <taxon>Flavobacteriales</taxon>
        <taxon>Flavobacteriaceae</taxon>
        <taxon>Muriicola</taxon>
    </lineage>
</organism>
<accession>A0ABQ1QQE4</accession>
<evidence type="ECO:0000256" key="1">
    <source>
        <dbReference type="SAM" id="SignalP"/>
    </source>
</evidence>
<proteinExistence type="predicted"/>
<comment type="caution">
    <text evidence="2">The sequence shown here is derived from an EMBL/GenBank/DDBJ whole genome shotgun (WGS) entry which is preliminary data.</text>
</comment>
<evidence type="ECO:0000313" key="3">
    <source>
        <dbReference type="Proteomes" id="UP000625780"/>
    </source>
</evidence>
<dbReference type="Proteomes" id="UP000625780">
    <property type="component" value="Unassembled WGS sequence"/>
</dbReference>
<gene>
    <name evidence="2" type="ORF">GCM10011361_01940</name>
</gene>
<reference evidence="3" key="1">
    <citation type="journal article" date="2019" name="Int. J. Syst. Evol. Microbiol.">
        <title>The Global Catalogue of Microorganisms (GCM) 10K type strain sequencing project: providing services to taxonomists for standard genome sequencing and annotation.</title>
        <authorList>
            <consortium name="The Broad Institute Genomics Platform"/>
            <consortium name="The Broad Institute Genome Sequencing Center for Infectious Disease"/>
            <person name="Wu L."/>
            <person name="Ma J."/>
        </authorList>
    </citation>
    <scope>NUCLEOTIDE SEQUENCE [LARGE SCALE GENOMIC DNA]</scope>
    <source>
        <strain evidence="3">CGMCC 1.12606</strain>
    </source>
</reference>
<dbReference type="EMBL" id="BMFH01000001">
    <property type="protein sequence ID" value="GGD38405.1"/>
    <property type="molecule type" value="Genomic_DNA"/>
</dbReference>
<dbReference type="PROSITE" id="PS51257">
    <property type="entry name" value="PROKAR_LIPOPROTEIN"/>
    <property type="match status" value="1"/>
</dbReference>